<evidence type="ECO:0000313" key="2">
    <source>
        <dbReference type="Proteomes" id="UP000267606"/>
    </source>
</evidence>
<sequence length="88" mass="10179">MILNSLICYLFELLRLYYFYILPYSNTKNSNTIEYHIPRNQENTIDCHVGDDIDNNDENFDDAKAENNFASKNSASELANKKGDSFNS</sequence>
<evidence type="ECO:0000313" key="3">
    <source>
        <dbReference type="WBParaSite" id="OFLC_0000334001-mRNA-1"/>
    </source>
</evidence>
<accession>A0A183H779</accession>
<proteinExistence type="predicted"/>
<dbReference type="WBParaSite" id="OFLC_0000334001-mRNA-1">
    <property type="protein sequence ID" value="OFLC_0000334001-mRNA-1"/>
    <property type="gene ID" value="OFLC_0000334001"/>
</dbReference>
<organism evidence="3">
    <name type="scientific">Onchocerca flexuosa</name>
    <dbReference type="NCBI Taxonomy" id="387005"/>
    <lineage>
        <taxon>Eukaryota</taxon>
        <taxon>Metazoa</taxon>
        <taxon>Ecdysozoa</taxon>
        <taxon>Nematoda</taxon>
        <taxon>Chromadorea</taxon>
        <taxon>Rhabditida</taxon>
        <taxon>Spirurina</taxon>
        <taxon>Spiruromorpha</taxon>
        <taxon>Filarioidea</taxon>
        <taxon>Onchocercidae</taxon>
        <taxon>Onchocerca</taxon>
    </lineage>
</organism>
<dbReference type="EMBL" id="UZAJ01002205">
    <property type="protein sequence ID" value="VDO36162.1"/>
    <property type="molecule type" value="Genomic_DNA"/>
</dbReference>
<dbReference type="AlphaFoldDB" id="A0A183H779"/>
<protein>
    <submittedName>
        <fullName evidence="1 3">Uncharacterized protein</fullName>
    </submittedName>
</protein>
<reference evidence="1 2" key="2">
    <citation type="submission" date="2018-11" db="EMBL/GenBank/DDBJ databases">
        <authorList>
            <consortium name="Pathogen Informatics"/>
        </authorList>
    </citation>
    <scope>NUCLEOTIDE SEQUENCE [LARGE SCALE GENOMIC DNA]</scope>
</reference>
<reference evidence="3" key="1">
    <citation type="submission" date="2016-06" db="UniProtKB">
        <authorList>
            <consortium name="WormBaseParasite"/>
        </authorList>
    </citation>
    <scope>IDENTIFICATION</scope>
</reference>
<dbReference type="Proteomes" id="UP000267606">
    <property type="component" value="Unassembled WGS sequence"/>
</dbReference>
<evidence type="ECO:0000313" key="1">
    <source>
        <dbReference type="EMBL" id="VDO36162.1"/>
    </source>
</evidence>
<name>A0A183H779_9BILA</name>
<keyword evidence="2" id="KW-1185">Reference proteome</keyword>
<gene>
    <name evidence="1" type="ORF">OFLC_LOCUS3341</name>
</gene>